<dbReference type="InterPro" id="IPR002372">
    <property type="entry name" value="PQQ_rpt_dom"/>
</dbReference>
<keyword evidence="2 4" id="KW-0472">Membrane</keyword>
<dbReference type="KEGG" id="paur:FGL86_01095"/>
<feature type="signal peptide" evidence="5">
    <location>
        <begin position="1"/>
        <end position="18"/>
    </location>
</feature>
<comment type="function">
    <text evidence="4">Part of the outer membrane protein assembly complex, which is involved in assembly and insertion of beta-barrel proteins into the outer membrane.</text>
</comment>
<dbReference type="GO" id="GO:0009279">
    <property type="term" value="C:cell outer membrane"/>
    <property type="evidence" value="ECO:0007669"/>
    <property type="project" value="UniProtKB-SubCell"/>
</dbReference>
<dbReference type="InterPro" id="IPR011047">
    <property type="entry name" value="Quinoprotein_ADH-like_sf"/>
</dbReference>
<reference evidence="7 8" key="1">
    <citation type="submission" date="2019-06" db="EMBL/GenBank/DDBJ databases">
        <title>Genome analyses of bacteria isolated from kimchi.</title>
        <authorList>
            <person name="Lee S."/>
            <person name="Ahn S."/>
            <person name="Roh S."/>
        </authorList>
    </citation>
    <scope>NUCLEOTIDE SEQUENCE [LARGE SCALE GENOMIC DNA]</scope>
    <source>
        <strain evidence="7 8">CBA4606</strain>
    </source>
</reference>
<keyword evidence="4" id="KW-0564">Palmitate</keyword>
<name>A0A5B8SNE2_9GAMM</name>
<evidence type="ECO:0000256" key="1">
    <source>
        <dbReference type="ARBA" id="ARBA00022729"/>
    </source>
</evidence>
<dbReference type="GO" id="GO:0043165">
    <property type="term" value="P:Gram-negative-bacterium-type cell outer membrane assembly"/>
    <property type="evidence" value="ECO:0007669"/>
    <property type="project" value="UniProtKB-UniRule"/>
</dbReference>
<gene>
    <name evidence="4 7" type="primary">bamB</name>
    <name evidence="7" type="ORF">FGL86_01095</name>
</gene>
<keyword evidence="8" id="KW-1185">Reference proteome</keyword>
<evidence type="ECO:0000313" key="7">
    <source>
        <dbReference type="EMBL" id="QEA37801.1"/>
    </source>
</evidence>
<dbReference type="SMART" id="SM00564">
    <property type="entry name" value="PQQ"/>
    <property type="match status" value="7"/>
</dbReference>
<feature type="chain" id="PRO_5023305875" description="Outer membrane protein assembly factor BamB" evidence="5">
    <location>
        <begin position="19"/>
        <end position="382"/>
    </location>
</feature>
<evidence type="ECO:0000256" key="2">
    <source>
        <dbReference type="ARBA" id="ARBA00023136"/>
    </source>
</evidence>
<dbReference type="PANTHER" id="PTHR34512:SF30">
    <property type="entry name" value="OUTER MEMBRANE PROTEIN ASSEMBLY FACTOR BAMB"/>
    <property type="match status" value="1"/>
</dbReference>
<dbReference type="OrthoDB" id="5173551at2"/>
<dbReference type="Proteomes" id="UP000321272">
    <property type="component" value="Chromosome"/>
</dbReference>
<evidence type="ECO:0000313" key="8">
    <source>
        <dbReference type="Proteomes" id="UP000321272"/>
    </source>
</evidence>
<dbReference type="Pfam" id="PF13360">
    <property type="entry name" value="PQQ_2"/>
    <property type="match status" value="1"/>
</dbReference>
<dbReference type="RefSeq" id="WP_147182868.1">
    <property type="nucleotide sequence ID" value="NZ_CP042382.1"/>
</dbReference>
<proteinExistence type="inferred from homology"/>
<keyword evidence="3 4" id="KW-0998">Cell outer membrane</keyword>
<dbReference type="InterPro" id="IPR018391">
    <property type="entry name" value="PQQ_b-propeller_rpt"/>
</dbReference>
<organism evidence="7 8">
    <name type="scientific">Pistricoccus aurantiacus</name>
    <dbReference type="NCBI Taxonomy" id="1883414"/>
    <lineage>
        <taxon>Bacteria</taxon>
        <taxon>Pseudomonadati</taxon>
        <taxon>Pseudomonadota</taxon>
        <taxon>Gammaproteobacteria</taxon>
        <taxon>Oceanospirillales</taxon>
        <taxon>Halomonadaceae</taxon>
        <taxon>Pistricoccus</taxon>
    </lineage>
</organism>
<dbReference type="PANTHER" id="PTHR34512">
    <property type="entry name" value="CELL SURFACE PROTEIN"/>
    <property type="match status" value="1"/>
</dbReference>
<dbReference type="SUPFAM" id="SSF50998">
    <property type="entry name" value="Quinoprotein alcohol dehydrogenase-like"/>
    <property type="match status" value="1"/>
</dbReference>
<dbReference type="HAMAP" id="MF_00923">
    <property type="entry name" value="OM_assembly_BamB"/>
    <property type="match status" value="1"/>
</dbReference>
<comment type="subcellular location">
    <subcellularLocation>
        <location evidence="4">Cell outer membrane</location>
        <topology evidence="4">Lipid-anchor</topology>
    </subcellularLocation>
</comment>
<dbReference type="GO" id="GO:0051205">
    <property type="term" value="P:protein insertion into membrane"/>
    <property type="evidence" value="ECO:0007669"/>
    <property type="project" value="UniProtKB-UniRule"/>
</dbReference>
<dbReference type="NCBIfam" id="TIGR03300">
    <property type="entry name" value="assembly_YfgL"/>
    <property type="match status" value="1"/>
</dbReference>
<evidence type="ECO:0000256" key="4">
    <source>
        <dbReference type="HAMAP-Rule" id="MF_00923"/>
    </source>
</evidence>
<dbReference type="EMBL" id="CP042382">
    <property type="protein sequence ID" value="QEA37801.1"/>
    <property type="molecule type" value="Genomic_DNA"/>
</dbReference>
<comment type="subunit">
    <text evidence="4">Part of the Bam complex.</text>
</comment>
<dbReference type="AlphaFoldDB" id="A0A5B8SNE2"/>
<evidence type="ECO:0000256" key="3">
    <source>
        <dbReference type="ARBA" id="ARBA00023237"/>
    </source>
</evidence>
<accession>A0A5B8SNE2</accession>
<keyword evidence="4" id="KW-0449">Lipoprotein</keyword>
<comment type="similarity">
    <text evidence="4">Belongs to the BamB family.</text>
</comment>
<keyword evidence="1 4" id="KW-0732">Signal</keyword>
<protein>
    <recommendedName>
        <fullName evidence="4">Outer membrane protein assembly factor BamB</fullName>
    </recommendedName>
</protein>
<dbReference type="InterPro" id="IPR015943">
    <property type="entry name" value="WD40/YVTN_repeat-like_dom_sf"/>
</dbReference>
<sequence length="382" mass="40948">MKPILLIAALGLSLLAGCAGKVEPQVPPKELTDFNETVSFKRLWSEDIGSGLGRARYPIAPALDGNTLFAGDARGNLYALDAISGKKHWVIKLDAPISSGLNALENNVYLGTRNGEVLAIDQANGKVLWRSRVASEVLAPPQANSSLLVVQSVDGSVTALDRSTGQEAWVYTSSEPSLSLRGTGTPSVVEPVSFVGLANGRLVILDNRTGQPLWDQRLAVPQGRSEVERLVDLDGEPVLTQDGRLYVTSYQGKLVALEATSGQLMWERAISSYLSPLLVGDTLYVVNDESHVLALDAISGQPRWESDVLEGRQLTAPALASGKLVLGDFEGYVHVLDRSDGSLEGRIQVDGSGISLRPLTDENRIYALANDGELDALEIRTP</sequence>
<dbReference type="InterPro" id="IPR017687">
    <property type="entry name" value="BamB"/>
</dbReference>
<dbReference type="PROSITE" id="PS51257">
    <property type="entry name" value="PROKAR_LIPOPROTEIN"/>
    <property type="match status" value="1"/>
</dbReference>
<evidence type="ECO:0000256" key="5">
    <source>
        <dbReference type="SAM" id="SignalP"/>
    </source>
</evidence>
<feature type="domain" description="Pyrrolo-quinoline quinone repeat" evidence="6">
    <location>
        <begin position="84"/>
        <end position="305"/>
    </location>
</feature>
<evidence type="ECO:0000259" key="6">
    <source>
        <dbReference type="Pfam" id="PF13360"/>
    </source>
</evidence>
<dbReference type="Gene3D" id="2.130.10.10">
    <property type="entry name" value="YVTN repeat-like/Quinoprotein amine dehydrogenase"/>
    <property type="match status" value="1"/>
</dbReference>